<name>A0A7E4W7Z5_PANRE</name>
<sequence>MTLHYGLLCRLGTLSTPVEKYHLQVAGGNFKICPPSFEPCKVFRGCHISSEHMSRELILEDFDQADRRFLPVVVAGINLYELTHRLTLNNLDAEQLSSNVFQHLLITASRLDLNDCDMTDEFLQALAKLCSQPVKEIIVGEPNCDDCNFKSFFHAFPTVEDISFAYVDFPDNWLDEIMEVQQTKLSALYVKGSDENIGKFDADELLLFLEAQKDNFTLTMHLRSVCSSHEYVKKLETTLKTHLIASDVGTSQGKKTVRVYGFDFAWCYLLPAPKTLKRKVGAKKTSTGKKKGLPAHWH</sequence>
<evidence type="ECO:0000313" key="1">
    <source>
        <dbReference type="Proteomes" id="UP000492821"/>
    </source>
</evidence>
<dbReference type="WBParaSite" id="Pan_g7967.t1">
    <property type="protein sequence ID" value="Pan_g7967.t1"/>
    <property type="gene ID" value="Pan_g7967"/>
</dbReference>
<dbReference type="Proteomes" id="UP000492821">
    <property type="component" value="Unassembled WGS sequence"/>
</dbReference>
<proteinExistence type="predicted"/>
<dbReference type="InterPro" id="IPR032675">
    <property type="entry name" value="LRR_dom_sf"/>
</dbReference>
<protein>
    <submittedName>
        <fullName evidence="2">FBD domain-containing protein</fullName>
    </submittedName>
</protein>
<organism evidence="1 2">
    <name type="scientific">Panagrellus redivivus</name>
    <name type="common">Microworm</name>
    <dbReference type="NCBI Taxonomy" id="6233"/>
    <lineage>
        <taxon>Eukaryota</taxon>
        <taxon>Metazoa</taxon>
        <taxon>Ecdysozoa</taxon>
        <taxon>Nematoda</taxon>
        <taxon>Chromadorea</taxon>
        <taxon>Rhabditida</taxon>
        <taxon>Tylenchina</taxon>
        <taxon>Panagrolaimomorpha</taxon>
        <taxon>Panagrolaimoidea</taxon>
        <taxon>Panagrolaimidae</taxon>
        <taxon>Panagrellus</taxon>
    </lineage>
</organism>
<dbReference type="Gene3D" id="3.80.10.10">
    <property type="entry name" value="Ribonuclease Inhibitor"/>
    <property type="match status" value="1"/>
</dbReference>
<accession>A0A7E4W7Z5</accession>
<reference evidence="1" key="1">
    <citation type="journal article" date="2013" name="Genetics">
        <title>The draft genome and transcriptome of Panagrellus redivivus are shaped by the harsh demands of a free-living lifestyle.</title>
        <authorList>
            <person name="Srinivasan J."/>
            <person name="Dillman A.R."/>
            <person name="Macchietto M.G."/>
            <person name="Heikkinen L."/>
            <person name="Lakso M."/>
            <person name="Fracchia K.M."/>
            <person name="Antoshechkin I."/>
            <person name="Mortazavi A."/>
            <person name="Wong G."/>
            <person name="Sternberg P.W."/>
        </authorList>
    </citation>
    <scope>NUCLEOTIDE SEQUENCE [LARGE SCALE GENOMIC DNA]</scope>
    <source>
        <strain evidence="1">MT8872</strain>
    </source>
</reference>
<dbReference type="AlphaFoldDB" id="A0A7E4W7Z5"/>
<reference evidence="2" key="2">
    <citation type="submission" date="2020-10" db="UniProtKB">
        <authorList>
            <consortium name="WormBaseParasite"/>
        </authorList>
    </citation>
    <scope>IDENTIFICATION</scope>
</reference>
<keyword evidence="1" id="KW-1185">Reference proteome</keyword>
<evidence type="ECO:0000313" key="2">
    <source>
        <dbReference type="WBParaSite" id="Pan_g7967.t1"/>
    </source>
</evidence>